<dbReference type="Pfam" id="PF00291">
    <property type="entry name" value="PALP"/>
    <property type="match status" value="1"/>
</dbReference>
<dbReference type="SUPFAM" id="SSF53686">
    <property type="entry name" value="Tryptophan synthase beta subunit-like PLP-dependent enzymes"/>
    <property type="match status" value="1"/>
</dbReference>
<keyword evidence="2" id="KW-0663">Pyridoxal phosphate</keyword>
<evidence type="ECO:0000256" key="2">
    <source>
        <dbReference type="ARBA" id="ARBA00022898"/>
    </source>
</evidence>
<dbReference type="InterPro" id="IPR001926">
    <property type="entry name" value="TrpB-like_PALP"/>
</dbReference>
<evidence type="ECO:0000313" key="4">
    <source>
        <dbReference type="EMBL" id="RKP52544.1"/>
    </source>
</evidence>
<dbReference type="Gene3D" id="3.40.50.1100">
    <property type="match status" value="2"/>
</dbReference>
<dbReference type="PANTHER" id="PTHR10314">
    <property type="entry name" value="CYSTATHIONINE BETA-SYNTHASE"/>
    <property type="match status" value="1"/>
</dbReference>
<dbReference type="InterPro" id="IPR036052">
    <property type="entry name" value="TrpB-like_PALP_sf"/>
</dbReference>
<dbReference type="GO" id="GO:1901605">
    <property type="term" value="P:alpha-amino acid metabolic process"/>
    <property type="evidence" value="ECO:0007669"/>
    <property type="project" value="UniProtKB-ARBA"/>
</dbReference>
<gene>
    <name evidence="4" type="ORF">D7S89_03290</name>
</gene>
<organism evidence="4 5">
    <name type="scientific">Trinickia fusca</name>
    <dbReference type="NCBI Taxonomy" id="2419777"/>
    <lineage>
        <taxon>Bacteria</taxon>
        <taxon>Pseudomonadati</taxon>
        <taxon>Pseudomonadota</taxon>
        <taxon>Betaproteobacteria</taxon>
        <taxon>Burkholderiales</taxon>
        <taxon>Burkholderiaceae</taxon>
        <taxon>Trinickia</taxon>
    </lineage>
</organism>
<dbReference type="Proteomes" id="UP000280434">
    <property type="component" value="Unassembled WGS sequence"/>
</dbReference>
<proteinExistence type="predicted"/>
<dbReference type="CDD" id="cd01561">
    <property type="entry name" value="CBS_like"/>
    <property type="match status" value="1"/>
</dbReference>
<keyword evidence="5" id="KW-1185">Reference proteome</keyword>
<dbReference type="EMBL" id="RBZV01000001">
    <property type="protein sequence ID" value="RKP52544.1"/>
    <property type="molecule type" value="Genomic_DNA"/>
</dbReference>
<dbReference type="RefSeq" id="WP_121275536.1">
    <property type="nucleotide sequence ID" value="NZ_RBZV01000001.1"/>
</dbReference>
<evidence type="ECO:0000259" key="3">
    <source>
        <dbReference type="Pfam" id="PF00291"/>
    </source>
</evidence>
<protein>
    <submittedName>
        <fullName evidence="4">Cysteine synthase family protein</fullName>
    </submittedName>
</protein>
<comment type="caution">
    <text evidence="4">The sequence shown here is derived from an EMBL/GenBank/DDBJ whole genome shotgun (WGS) entry which is preliminary data.</text>
</comment>
<dbReference type="AlphaFoldDB" id="A0A494XWQ7"/>
<dbReference type="InterPro" id="IPR050214">
    <property type="entry name" value="Cys_Synth/Cystath_Beta-Synth"/>
</dbReference>
<evidence type="ECO:0000256" key="1">
    <source>
        <dbReference type="ARBA" id="ARBA00001933"/>
    </source>
</evidence>
<evidence type="ECO:0000313" key="5">
    <source>
        <dbReference type="Proteomes" id="UP000280434"/>
    </source>
</evidence>
<accession>A0A494XWQ7</accession>
<dbReference type="OrthoDB" id="9805733at2"/>
<comment type="cofactor">
    <cofactor evidence="1">
        <name>pyridoxal 5'-phosphate</name>
        <dbReference type="ChEBI" id="CHEBI:597326"/>
    </cofactor>
</comment>
<name>A0A494XWQ7_9BURK</name>
<reference evidence="4 5" key="1">
    <citation type="submission" date="2018-10" db="EMBL/GenBank/DDBJ databases">
        <title>Paraburkholderia sp. 7MK8-2, isolated from soil.</title>
        <authorList>
            <person name="Gao Z.-H."/>
            <person name="Qiu L.-H."/>
        </authorList>
    </citation>
    <scope>NUCLEOTIDE SEQUENCE [LARGE SCALE GENOMIC DNA]</scope>
    <source>
        <strain evidence="4 5">7MK8-2</strain>
    </source>
</reference>
<sequence length="352" mass="39493">MNNYHQAIYRTYEESVLYPKMFQLQDNLYAASFFLMKLLPAKYILDAARREGRLHPGSTVAETTSGTFGLALAILCNHYGYKCILVSDPVLDPLLKNRIESLGASVDIIEQPAAVGGYQKPRLERLMQYLDQIEGSFWPMQYANRSNPGSYALLAEYLSTVIGKIDCLIGTVGSGGSMCGTSSYLREVNPSMHVIGIDTVRSVLFGQPDGKRLVRGLGNSIMPEILDHTVFDEVHWLTAAETFYATREIHNRHGLFVGATSGAAYQVAKHWAAAHPDKTTVFICPDEGYRYLDNVFDDPWLSKMGIELRACPEAPRVVESPRVDMPQWSMMHWNRRTLQEVLDAESSRELTT</sequence>
<feature type="domain" description="Tryptophan synthase beta chain-like PALP" evidence="3">
    <location>
        <begin position="36"/>
        <end position="286"/>
    </location>
</feature>